<name>A0A8J3J199_9CHLR</name>
<organism evidence="3 4">
    <name type="scientific">Reticulibacter mediterranei</name>
    <dbReference type="NCBI Taxonomy" id="2778369"/>
    <lineage>
        <taxon>Bacteria</taxon>
        <taxon>Bacillati</taxon>
        <taxon>Chloroflexota</taxon>
        <taxon>Ktedonobacteria</taxon>
        <taxon>Ktedonobacterales</taxon>
        <taxon>Reticulibacteraceae</taxon>
        <taxon>Reticulibacter</taxon>
    </lineage>
</organism>
<reference evidence="3" key="1">
    <citation type="submission" date="2020-10" db="EMBL/GenBank/DDBJ databases">
        <title>Taxonomic study of unclassified bacteria belonging to the class Ktedonobacteria.</title>
        <authorList>
            <person name="Yabe S."/>
            <person name="Wang C.M."/>
            <person name="Zheng Y."/>
            <person name="Sakai Y."/>
            <person name="Cavaletti L."/>
            <person name="Monciardini P."/>
            <person name="Donadio S."/>
        </authorList>
    </citation>
    <scope>NUCLEOTIDE SEQUENCE</scope>
    <source>
        <strain evidence="3">ID150040</strain>
    </source>
</reference>
<comment type="similarity">
    <text evidence="1">Belongs to the F420H(2)-dependent quinone reductase family.</text>
</comment>
<dbReference type="Pfam" id="PF04075">
    <property type="entry name" value="F420H2_quin_red"/>
    <property type="match status" value="1"/>
</dbReference>
<accession>A0A8J3J199</accession>
<comment type="caution">
    <text evidence="3">The sequence shown here is derived from an EMBL/GenBank/DDBJ whole genome shotgun (WGS) entry which is preliminary data.</text>
</comment>
<evidence type="ECO:0000313" key="4">
    <source>
        <dbReference type="Proteomes" id="UP000597444"/>
    </source>
</evidence>
<dbReference type="EMBL" id="BNJK01000002">
    <property type="protein sequence ID" value="GHO99766.1"/>
    <property type="molecule type" value="Genomic_DNA"/>
</dbReference>
<dbReference type="GO" id="GO:0070967">
    <property type="term" value="F:coenzyme F420 binding"/>
    <property type="evidence" value="ECO:0007669"/>
    <property type="project" value="TreeGrafter"/>
</dbReference>
<evidence type="ECO:0000256" key="2">
    <source>
        <dbReference type="ARBA" id="ARBA00049106"/>
    </source>
</evidence>
<sequence>MTTTGRKTGKQRTVPLIYIMDGSAYVLTGSIGGAPKHPGWFFNLRDNPQAVIQVKNRRFNVVAKVAGKEKKRELWMRLVAALPFYEAYQQKTTREIPMVILHPMDERIS</sequence>
<dbReference type="GO" id="GO:0005886">
    <property type="term" value="C:plasma membrane"/>
    <property type="evidence" value="ECO:0007669"/>
    <property type="project" value="TreeGrafter"/>
</dbReference>
<proteinExistence type="inferred from homology"/>
<gene>
    <name evidence="3" type="ORF">KSF_098140</name>
</gene>
<protein>
    <submittedName>
        <fullName evidence="3">Nitroreductase</fullName>
    </submittedName>
</protein>
<dbReference type="PANTHER" id="PTHR39428:SF1">
    <property type="entry name" value="F420H(2)-DEPENDENT QUINONE REDUCTASE RV1261C"/>
    <property type="match status" value="1"/>
</dbReference>
<dbReference type="InterPro" id="IPR004378">
    <property type="entry name" value="F420H2_quin_Rdtase"/>
</dbReference>
<dbReference type="AlphaFoldDB" id="A0A8J3J199"/>
<dbReference type="NCBIfam" id="TIGR00026">
    <property type="entry name" value="hi_GC_TIGR00026"/>
    <property type="match status" value="1"/>
</dbReference>
<dbReference type="InterPro" id="IPR012349">
    <property type="entry name" value="Split_barrel_FMN-bd"/>
</dbReference>
<evidence type="ECO:0000256" key="1">
    <source>
        <dbReference type="ARBA" id="ARBA00008710"/>
    </source>
</evidence>
<comment type="catalytic activity">
    <reaction evidence="2">
        <text>oxidized coenzyme F420-(gamma-L-Glu)(n) + a quinol + H(+) = reduced coenzyme F420-(gamma-L-Glu)(n) + a quinone</text>
        <dbReference type="Rhea" id="RHEA:39663"/>
        <dbReference type="Rhea" id="RHEA-COMP:12939"/>
        <dbReference type="Rhea" id="RHEA-COMP:14378"/>
        <dbReference type="ChEBI" id="CHEBI:15378"/>
        <dbReference type="ChEBI" id="CHEBI:24646"/>
        <dbReference type="ChEBI" id="CHEBI:132124"/>
        <dbReference type="ChEBI" id="CHEBI:133980"/>
        <dbReference type="ChEBI" id="CHEBI:139511"/>
    </reaction>
</comment>
<keyword evidence="4" id="KW-1185">Reference proteome</keyword>
<dbReference type="PANTHER" id="PTHR39428">
    <property type="entry name" value="F420H(2)-DEPENDENT QUINONE REDUCTASE RV1261C"/>
    <property type="match status" value="1"/>
</dbReference>
<dbReference type="GO" id="GO:0016491">
    <property type="term" value="F:oxidoreductase activity"/>
    <property type="evidence" value="ECO:0007669"/>
    <property type="project" value="InterPro"/>
</dbReference>
<evidence type="ECO:0000313" key="3">
    <source>
        <dbReference type="EMBL" id="GHO99766.1"/>
    </source>
</evidence>
<dbReference type="Gene3D" id="2.30.110.10">
    <property type="entry name" value="Electron Transport, Fmn-binding Protein, Chain A"/>
    <property type="match status" value="1"/>
</dbReference>
<dbReference type="Proteomes" id="UP000597444">
    <property type="component" value="Unassembled WGS sequence"/>
</dbReference>